<evidence type="ECO:0000313" key="2">
    <source>
        <dbReference type="EMBL" id="CAB4178996.1"/>
    </source>
</evidence>
<accession>A0A6J5Q9B4</accession>
<evidence type="ECO:0000313" key="1">
    <source>
        <dbReference type="EMBL" id="CAB4172853.1"/>
    </source>
</evidence>
<name>A0A6J5Q9B4_9CAUD</name>
<organism evidence="2">
    <name type="scientific">uncultured Caudovirales phage</name>
    <dbReference type="NCBI Taxonomy" id="2100421"/>
    <lineage>
        <taxon>Viruses</taxon>
        <taxon>Duplodnaviria</taxon>
        <taxon>Heunggongvirae</taxon>
        <taxon>Uroviricota</taxon>
        <taxon>Caudoviricetes</taxon>
        <taxon>Peduoviridae</taxon>
        <taxon>Maltschvirus</taxon>
        <taxon>Maltschvirus maltsch</taxon>
    </lineage>
</organism>
<dbReference type="EMBL" id="LR796976">
    <property type="protein sequence ID" value="CAB4178996.1"/>
    <property type="molecule type" value="Genomic_DNA"/>
</dbReference>
<protein>
    <submittedName>
        <fullName evidence="2">Uncharacterized protein</fullName>
    </submittedName>
</protein>
<sequence>MEHYRARNTDPITSWEAADEAKDLAKAHAAVILKTLMEQGPLGKDGIAFFAVMDGHQVARRLPEMLRDGLVGLTGRTVKSIAKRAEREWYAIS</sequence>
<reference evidence="2" key="1">
    <citation type="submission" date="2020-05" db="EMBL/GenBank/DDBJ databases">
        <authorList>
            <person name="Chiriac C."/>
            <person name="Salcher M."/>
            <person name="Ghai R."/>
            <person name="Kavagutti S V."/>
        </authorList>
    </citation>
    <scope>NUCLEOTIDE SEQUENCE</scope>
</reference>
<dbReference type="EMBL" id="LR796893">
    <property type="protein sequence ID" value="CAB4172853.1"/>
    <property type="molecule type" value="Genomic_DNA"/>
</dbReference>
<proteinExistence type="predicted"/>
<gene>
    <name evidence="2" type="ORF">UFOVP1024_27</name>
    <name evidence="1" type="ORF">UFOVP949_6</name>
</gene>